<evidence type="ECO:0000259" key="2">
    <source>
        <dbReference type="PROSITE" id="PS50112"/>
    </source>
</evidence>
<dbReference type="PROSITE" id="PS50112">
    <property type="entry name" value="PAS"/>
    <property type="match status" value="1"/>
</dbReference>
<feature type="transmembrane region" description="Helical" evidence="1">
    <location>
        <begin position="51"/>
        <end position="70"/>
    </location>
</feature>
<dbReference type="Gene3D" id="3.30.450.20">
    <property type="entry name" value="PAS domain"/>
    <property type="match status" value="1"/>
</dbReference>
<feature type="domain" description="GGDEF" evidence="4">
    <location>
        <begin position="505"/>
        <end position="635"/>
    </location>
</feature>
<dbReference type="InterPro" id="IPR052155">
    <property type="entry name" value="Biofilm_reg_signaling"/>
</dbReference>
<dbReference type="InterPro" id="IPR000160">
    <property type="entry name" value="GGDEF_dom"/>
</dbReference>
<protein>
    <recommendedName>
        <fullName evidence="7">Diguanylate cyclase</fullName>
    </recommendedName>
</protein>
<feature type="transmembrane region" description="Helical" evidence="1">
    <location>
        <begin position="20"/>
        <end position="39"/>
    </location>
</feature>
<evidence type="ECO:0008006" key="7">
    <source>
        <dbReference type="Google" id="ProtNLM"/>
    </source>
</evidence>
<proteinExistence type="predicted"/>
<evidence type="ECO:0000313" key="5">
    <source>
        <dbReference type="EMBL" id="GGK42218.1"/>
    </source>
</evidence>
<dbReference type="FunFam" id="3.30.70.270:FF:000001">
    <property type="entry name" value="Diguanylate cyclase domain protein"/>
    <property type="match status" value="1"/>
</dbReference>
<dbReference type="Pfam" id="PF00990">
    <property type="entry name" value="GGDEF"/>
    <property type="match status" value="1"/>
</dbReference>
<dbReference type="AlphaFoldDB" id="A0A8J3BVR0"/>
<reference evidence="5" key="1">
    <citation type="journal article" date="2014" name="Int. J. Syst. Evol. Microbiol.">
        <title>Complete genome sequence of Corynebacterium casei LMG S-19264T (=DSM 44701T), isolated from a smear-ripened cheese.</title>
        <authorList>
            <consortium name="US DOE Joint Genome Institute (JGI-PGF)"/>
            <person name="Walter F."/>
            <person name="Albersmeier A."/>
            <person name="Kalinowski J."/>
            <person name="Ruckert C."/>
        </authorList>
    </citation>
    <scope>NUCLEOTIDE SEQUENCE</scope>
    <source>
        <strain evidence="5">JCM 3091</strain>
    </source>
</reference>
<sequence length="646" mass="69260">MDRDDADRPTGPAPRPATAAGLAAAGLVLGVAALLPLFALRTGGAAVQFPLFWASIVVLDLAASVASHLVARRITVPHIRRYWRALSLATLLFFAGDLGYLLGEAGYVTGLAEPLTAGRDLSLVLGGGVVLWAMLTYPTSRRSLRDRVSFWLDTGTVLVGAAVLRWYLGVPEGATAAAQWDALATAGVLLLAVFAGARIVVSDDAAAGRVPAVLMIGGTAGEVFCDVLLPLPDLAAAAHYGPLMTVRMLPGLAIALAPVLQLRTLRHGRPAATRAPRRPYSVLPYAMVAAVFALLLLSLPSLSARAVGVLVGALAIVALVVVRQLVAFGDNADLLRRVDRSLADLQGHERRQRALLRHSSDITSIIDRHDRFGYVSPAVTRILGHQPEEVIGRYSHAFLHPDDRTDLEPLMRELRDSPGRTVTYQARYRHADGTWRWLEVITTNLIHEPDVAGLVSNSREVTQARELQDRLRHEASHDPLTQLANRSLFLRRLETALEEWEPGGASVTVVVIDLDDFKTINDSLGHHAGDEALLGLSDVVRGCARNADLAARLGGDEFAVLLPGTTAGEATLVARRFLESLRRPVLVGGQLLRLQASVGVAAAASRDGAEVLRAADAAMYAAKQQGKNCYVVHDAWTPPRGPVVDR</sequence>
<dbReference type="PROSITE" id="PS50113">
    <property type="entry name" value="PAC"/>
    <property type="match status" value="1"/>
</dbReference>
<dbReference type="InterPro" id="IPR029787">
    <property type="entry name" value="Nucleotide_cyclase"/>
</dbReference>
<keyword evidence="1" id="KW-0812">Transmembrane</keyword>
<dbReference type="SMART" id="SM00091">
    <property type="entry name" value="PAS"/>
    <property type="match status" value="1"/>
</dbReference>
<feature type="domain" description="PAC" evidence="3">
    <location>
        <begin position="422"/>
        <end position="473"/>
    </location>
</feature>
<dbReference type="InterPro" id="IPR013655">
    <property type="entry name" value="PAS_fold_3"/>
</dbReference>
<feature type="transmembrane region" description="Helical" evidence="1">
    <location>
        <begin position="306"/>
        <end position="326"/>
    </location>
</feature>
<dbReference type="InterPro" id="IPR043128">
    <property type="entry name" value="Rev_trsase/Diguanyl_cyclase"/>
</dbReference>
<feature type="transmembrane region" description="Helical" evidence="1">
    <location>
        <begin position="82"/>
        <end position="101"/>
    </location>
</feature>
<gene>
    <name evidence="5" type="ORF">GCM10010124_38830</name>
</gene>
<dbReference type="EMBL" id="BMQC01000022">
    <property type="protein sequence ID" value="GGK42218.1"/>
    <property type="molecule type" value="Genomic_DNA"/>
</dbReference>
<dbReference type="InterPro" id="IPR000014">
    <property type="entry name" value="PAS"/>
</dbReference>
<evidence type="ECO:0000256" key="1">
    <source>
        <dbReference type="SAM" id="Phobius"/>
    </source>
</evidence>
<dbReference type="NCBIfam" id="TIGR00229">
    <property type="entry name" value="sensory_box"/>
    <property type="match status" value="1"/>
</dbReference>
<dbReference type="InterPro" id="IPR035965">
    <property type="entry name" value="PAS-like_dom_sf"/>
</dbReference>
<feature type="transmembrane region" description="Helical" evidence="1">
    <location>
        <begin position="180"/>
        <end position="201"/>
    </location>
</feature>
<organism evidence="5 6">
    <name type="scientific">Pilimelia terevasa</name>
    <dbReference type="NCBI Taxonomy" id="53372"/>
    <lineage>
        <taxon>Bacteria</taxon>
        <taxon>Bacillati</taxon>
        <taxon>Actinomycetota</taxon>
        <taxon>Actinomycetes</taxon>
        <taxon>Micromonosporales</taxon>
        <taxon>Micromonosporaceae</taxon>
        <taxon>Pilimelia</taxon>
    </lineage>
</organism>
<dbReference type="Proteomes" id="UP000662200">
    <property type="component" value="Unassembled WGS sequence"/>
</dbReference>
<keyword evidence="1" id="KW-1133">Transmembrane helix</keyword>
<dbReference type="SUPFAM" id="SSF55785">
    <property type="entry name" value="PYP-like sensor domain (PAS domain)"/>
    <property type="match status" value="1"/>
</dbReference>
<dbReference type="SUPFAM" id="SSF55073">
    <property type="entry name" value="Nucleotide cyclase"/>
    <property type="match status" value="1"/>
</dbReference>
<dbReference type="NCBIfam" id="TIGR00254">
    <property type="entry name" value="GGDEF"/>
    <property type="match status" value="1"/>
</dbReference>
<keyword evidence="6" id="KW-1185">Reference proteome</keyword>
<accession>A0A8J3BVR0</accession>
<feature type="transmembrane region" description="Helical" evidence="1">
    <location>
        <begin position="243"/>
        <end position="262"/>
    </location>
</feature>
<keyword evidence="1" id="KW-0472">Membrane</keyword>
<dbReference type="InterPro" id="IPR000700">
    <property type="entry name" value="PAS-assoc_C"/>
</dbReference>
<feature type="transmembrane region" description="Helical" evidence="1">
    <location>
        <begin position="282"/>
        <end position="300"/>
    </location>
</feature>
<dbReference type="CDD" id="cd01949">
    <property type="entry name" value="GGDEF"/>
    <property type="match status" value="1"/>
</dbReference>
<name>A0A8J3BVR0_9ACTN</name>
<evidence type="ECO:0000259" key="3">
    <source>
        <dbReference type="PROSITE" id="PS50113"/>
    </source>
</evidence>
<feature type="transmembrane region" description="Helical" evidence="1">
    <location>
        <begin position="150"/>
        <end position="168"/>
    </location>
</feature>
<dbReference type="Pfam" id="PF08447">
    <property type="entry name" value="PAS_3"/>
    <property type="match status" value="1"/>
</dbReference>
<dbReference type="RefSeq" id="WP_189115806.1">
    <property type="nucleotide sequence ID" value="NZ_BMQC01000022.1"/>
</dbReference>
<feature type="domain" description="PAS" evidence="2">
    <location>
        <begin position="348"/>
        <end position="418"/>
    </location>
</feature>
<feature type="transmembrane region" description="Helical" evidence="1">
    <location>
        <begin position="121"/>
        <end position="138"/>
    </location>
</feature>
<evidence type="ECO:0000259" key="4">
    <source>
        <dbReference type="PROSITE" id="PS50887"/>
    </source>
</evidence>
<dbReference type="SMART" id="SM00267">
    <property type="entry name" value="GGDEF"/>
    <property type="match status" value="1"/>
</dbReference>
<dbReference type="PANTHER" id="PTHR44757:SF2">
    <property type="entry name" value="BIOFILM ARCHITECTURE MAINTENANCE PROTEIN MBAA"/>
    <property type="match status" value="1"/>
</dbReference>
<dbReference type="CDD" id="cd00130">
    <property type="entry name" value="PAS"/>
    <property type="match status" value="1"/>
</dbReference>
<reference evidence="5" key="2">
    <citation type="submission" date="2020-09" db="EMBL/GenBank/DDBJ databases">
        <authorList>
            <person name="Sun Q."/>
            <person name="Ohkuma M."/>
        </authorList>
    </citation>
    <scope>NUCLEOTIDE SEQUENCE</scope>
    <source>
        <strain evidence="5">JCM 3091</strain>
    </source>
</reference>
<dbReference type="PROSITE" id="PS50887">
    <property type="entry name" value="GGDEF"/>
    <property type="match status" value="1"/>
</dbReference>
<evidence type="ECO:0000313" key="6">
    <source>
        <dbReference type="Proteomes" id="UP000662200"/>
    </source>
</evidence>
<comment type="caution">
    <text evidence="5">The sequence shown here is derived from an EMBL/GenBank/DDBJ whole genome shotgun (WGS) entry which is preliminary data.</text>
</comment>
<dbReference type="Gene3D" id="3.30.70.270">
    <property type="match status" value="1"/>
</dbReference>
<dbReference type="PANTHER" id="PTHR44757">
    <property type="entry name" value="DIGUANYLATE CYCLASE DGCP"/>
    <property type="match status" value="1"/>
</dbReference>